<proteinExistence type="predicted"/>
<dbReference type="PANTHER" id="PTHR10953:SF102">
    <property type="entry name" value="ADENYLYLTRANSFERASE AND SULFURTRANSFERASE MOCS3"/>
    <property type="match status" value="1"/>
</dbReference>
<dbReference type="InterPro" id="IPR001763">
    <property type="entry name" value="Rhodanese-like_dom"/>
</dbReference>
<dbReference type="InterPro" id="IPR045886">
    <property type="entry name" value="ThiF/MoeB/HesA"/>
</dbReference>
<feature type="domain" description="Rhodanese" evidence="1">
    <location>
        <begin position="298"/>
        <end position="382"/>
    </location>
</feature>
<dbReference type="CDD" id="cd00158">
    <property type="entry name" value="RHOD"/>
    <property type="match status" value="1"/>
</dbReference>
<name>A0ABS6XT53_9FLAO</name>
<dbReference type="InterPro" id="IPR000594">
    <property type="entry name" value="ThiF_NAD_FAD-bd"/>
</dbReference>
<dbReference type="PROSITE" id="PS50206">
    <property type="entry name" value="RHODANESE_3"/>
    <property type="match status" value="1"/>
</dbReference>
<dbReference type="Pfam" id="PF00581">
    <property type="entry name" value="Rhodanese"/>
    <property type="match status" value="1"/>
</dbReference>
<dbReference type="Pfam" id="PF00899">
    <property type="entry name" value="ThiF"/>
    <property type="match status" value="1"/>
</dbReference>
<dbReference type="PANTHER" id="PTHR10953">
    <property type="entry name" value="UBIQUITIN-ACTIVATING ENZYME E1"/>
    <property type="match status" value="1"/>
</dbReference>
<evidence type="ECO:0000259" key="1">
    <source>
        <dbReference type="PROSITE" id="PS50206"/>
    </source>
</evidence>
<sequence>MANSKRYSRQIVLPEIGEIGQQKLQDARVLVIGAGGLGCPVLQNLAAAGVGNIGIVDGDVVEETNLHRQLLYTLKDCGNSKAETAKKAIFELNPEINVTVFSEFFTAQNAARIVKDYQIIVDCTDAITVRYLINDISVAKRIPMVYASIHKFEGQISVFNYNNGPSYRCLFPEQERLNAIPNCADSGVLGILPNTIGTLQATEVLKIILGIGEILSGKLLIYDALHFQTQTINFSKNPKMIETATKKYYSQKKEQAVPDIQNLNVFSEEKGIINGTLFLNNKKVETDLSPESFLEKCKQFGIVVIDVRELDETPEFKGNNVIRIPLSMLEDYSKKLSKNQEIVLFCQTGQRSLAAMNYLQKSGFVGVFHLGKGIESLRNQIE</sequence>
<organism evidence="2 3">
    <name type="scientific">Flavobacterium taihuense</name>
    <dbReference type="NCBI Taxonomy" id="2857508"/>
    <lineage>
        <taxon>Bacteria</taxon>
        <taxon>Pseudomonadati</taxon>
        <taxon>Bacteroidota</taxon>
        <taxon>Flavobacteriia</taxon>
        <taxon>Flavobacteriales</taxon>
        <taxon>Flavobacteriaceae</taxon>
        <taxon>Flavobacterium</taxon>
    </lineage>
</organism>
<reference evidence="2 3" key="1">
    <citation type="submission" date="2021-07" db="EMBL/GenBank/DDBJ databases">
        <title>Flavobacterium sp. nov. isolated from sediment on the Taihu Lake.</title>
        <authorList>
            <person name="Qu J.-H."/>
        </authorList>
    </citation>
    <scope>NUCLEOTIDE SEQUENCE [LARGE SCALE GENOMIC DNA]</scope>
    <source>
        <strain evidence="2 3">NAS39</strain>
    </source>
</reference>
<dbReference type="Proteomes" id="UP000812031">
    <property type="component" value="Unassembled WGS sequence"/>
</dbReference>
<dbReference type="CDD" id="cd00757">
    <property type="entry name" value="ThiF_MoeB_HesA_family"/>
    <property type="match status" value="1"/>
</dbReference>
<protein>
    <submittedName>
        <fullName evidence="2">HesA/MoeB/ThiF family protein</fullName>
    </submittedName>
</protein>
<accession>A0ABS6XT53</accession>
<dbReference type="EMBL" id="JAHWYN010000003">
    <property type="protein sequence ID" value="MBW4359845.1"/>
    <property type="molecule type" value="Genomic_DNA"/>
</dbReference>
<gene>
    <name evidence="2" type="ORF">KZH69_05040</name>
</gene>
<comment type="caution">
    <text evidence="2">The sequence shown here is derived from an EMBL/GenBank/DDBJ whole genome shotgun (WGS) entry which is preliminary data.</text>
</comment>
<dbReference type="RefSeq" id="WP_219316360.1">
    <property type="nucleotide sequence ID" value="NZ_JAHWYN010000003.1"/>
</dbReference>
<evidence type="ECO:0000313" key="3">
    <source>
        <dbReference type="Proteomes" id="UP000812031"/>
    </source>
</evidence>
<evidence type="ECO:0000313" key="2">
    <source>
        <dbReference type="EMBL" id="MBW4359845.1"/>
    </source>
</evidence>
<keyword evidence="3" id="KW-1185">Reference proteome</keyword>